<dbReference type="Pfam" id="PF07686">
    <property type="entry name" value="V-set"/>
    <property type="match status" value="1"/>
</dbReference>
<dbReference type="FunFam" id="2.60.40.10:FF:000142">
    <property type="entry name" value="V-set domain-containing T-cell activation inhibitor 1"/>
    <property type="match status" value="1"/>
</dbReference>
<gene>
    <name evidence="12" type="primary">BG1</name>
</gene>
<dbReference type="InterPro" id="IPR036179">
    <property type="entry name" value="Ig-like_dom_sf"/>
</dbReference>
<evidence type="ECO:0000256" key="4">
    <source>
        <dbReference type="ARBA" id="ARBA00023157"/>
    </source>
</evidence>
<dbReference type="VEuPathDB" id="HostDB:geneid_426940"/>
<feature type="coiled-coil region" evidence="7">
    <location>
        <begin position="206"/>
        <end position="352"/>
    </location>
</feature>
<feature type="region of interest" description="Disordered" evidence="8">
    <location>
        <begin position="406"/>
        <end position="426"/>
    </location>
</feature>
<dbReference type="InterPro" id="IPR013783">
    <property type="entry name" value="Ig-like_fold"/>
</dbReference>
<keyword evidence="4" id="KW-1015">Disulfide bond</keyword>
<dbReference type="EMBL" id="AB426148">
    <property type="protein sequence ID" value="BAG69387.1"/>
    <property type="molecule type" value="Genomic_DNA"/>
</dbReference>
<dbReference type="GO" id="GO:0016020">
    <property type="term" value="C:membrane"/>
    <property type="evidence" value="ECO:0007669"/>
    <property type="project" value="UniProtKB-SubCell"/>
</dbReference>
<evidence type="ECO:0000256" key="3">
    <source>
        <dbReference type="ARBA" id="ARBA00023136"/>
    </source>
</evidence>
<dbReference type="PhylomeDB" id="B5BSJ3"/>
<dbReference type="GO" id="GO:1903037">
    <property type="term" value="P:regulation of leukocyte cell-cell adhesion"/>
    <property type="evidence" value="ECO:0007669"/>
    <property type="project" value="UniProtKB-ARBA"/>
</dbReference>
<proteinExistence type="predicted"/>
<evidence type="ECO:0000256" key="2">
    <source>
        <dbReference type="ARBA" id="ARBA00022729"/>
    </source>
</evidence>
<evidence type="ECO:0000259" key="11">
    <source>
        <dbReference type="PROSITE" id="PS50835"/>
    </source>
</evidence>
<dbReference type="SMART" id="SM00406">
    <property type="entry name" value="IGv"/>
    <property type="match status" value="1"/>
</dbReference>
<dbReference type="PANTHER" id="PTHR24100:SF149">
    <property type="entry name" value="BG-LIKE ANTIGEN 1-RELATED"/>
    <property type="match status" value="1"/>
</dbReference>
<dbReference type="PROSITE" id="PS50835">
    <property type="entry name" value="IG_LIKE"/>
    <property type="match status" value="1"/>
</dbReference>
<keyword evidence="3 9" id="KW-0472">Membrane</keyword>
<dbReference type="GO" id="GO:0050863">
    <property type="term" value="P:regulation of T cell activation"/>
    <property type="evidence" value="ECO:0007669"/>
    <property type="project" value="UniProtKB-ARBA"/>
</dbReference>
<evidence type="ECO:0000256" key="7">
    <source>
        <dbReference type="SAM" id="Coils"/>
    </source>
</evidence>
<dbReference type="AlphaFoldDB" id="B5BSJ3"/>
<dbReference type="PANTHER" id="PTHR24100">
    <property type="entry name" value="BUTYROPHILIN"/>
    <property type="match status" value="1"/>
</dbReference>
<dbReference type="OrthoDB" id="9049620at2759"/>
<sequence length="426" mass="48177">MHFLLGCNHPSFTLPWRTLLPYLVALHLLQPGSAQLRVVAPSLRVTANVGQDVVLRCQLSPCKDAWSSDIRWIQHRTSGFVHHYQNGEDLEQMEEYKGRTELLRDGLSDGNLDLRITAVSTSDSGSYSCAVQDGDGYADAVVDLEVSDPFSQITHPWKVALAVIVTILVGSFVITVFLYRKKAETTKQKGKDAELERMDAKLGTLAAELERRDAKLETLVENLERRNAEFAEKLASDLERRDAKLETLVENLERRNAEFAEKLASELERRDAKLETLVESLERRNAEFAEKLASELERRDAKLETLAESLERRNAEFAEKLASDLERRNAQLDKLASDLVQQTKAVEKLNSQWSKLQSLKLTKSDTIQNNCIGYEKSPQAVNYSPLSNPEKHHEAKRRWYIKSDYPQYPNQRGVGPAHAGTHGTPI</sequence>
<dbReference type="Gene3D" id="2.60.40.10">
    <property type="entry name" value="Immunoglobulins"/>
    <property type="match status" value="1"/>
</dbReference>
<evidence type="ECO:0000256" key="10">
    <source>
        <dbReference type="SAM" id="SignalP"/>
    </source>
</evidence>
<name>B5BSJ3_CHICK</name>
<dbReference type="SMART" id="SM00409">
    <property type="entry name" value="IG"/>
    <property type="match status" value="1"/>
</dbReference>
<reference evidence="12" key="1">
    <citation type="journal article" date="2008" name="J. Immunol.">
        <title>Contribution of mutation, recombination, and gene conversion to chicken MHC-B haplotype diversity.</title>
        <authorList>
            <person name="Hosomichi K."/>
            <person name="Miller M.M."/>
            <person name="Goto R.M."/>
            <person name="Wang Y."/>
            <person name="Suzuki S."/>
            <person name="Kulski J.K."/>
            <person name="Nishibori M."/>
            <person name="Inoko H."/>
            <person name="Hanzawa K."/>
            <person name="Shiina T."/>
        </authorList>
    </citation>
    <scope>NUCLEOTIDE SEQUENCE</scope>
    <source>
        <strain evidence="12">15.P-13</strain>
    </source>
</reference>
<keyword evidence="9" id="KW-0812">Transmembrane</keyword>
<keyword evidence="5" id="KW-0325">Glycoprotein</keyword>
<feature type="signal peptide" evidence="10">
    <location>
        <begin position="1"/>
        <end position="34"/>
    </location>
</feature>
<evidence type="ECO:0000256" key="6">
    <source>
        <dbReference type="ARBA" id="ARBA00023319"/>
    </source>
</evidence>
<keyword evidence="9" id="KW-1133">Transmembrane helix</keyword>
<keyword evidence="7" id="KW-0175">Coiled coil</keyword>
<evidence type="ECO:0000256" key="5">
    <source>
        <dbReference type="ARBA" id="ARBA00023180"/>
    </source>
</evidence>
<comment type="subcellular location">
    <subcellularLocation>
        <location evidence="1">Membrane</location>
    </subcellularLocation>
</comment>
<dbReference type="InterPro" id="IPR003599">
    <property type="entry name" value="Ig_sub"/>
</dbReference>
<feature type="chain" id="PRO_5002830293" evidence="10">
    <location>
        <begin position="35"/>
        <end position="426"/>
    </location>
</feature>
<feature type="transmembrane region" description="Helical" evidence="9">
    <location>
        <begin position="159"/>
        <end position="179"/>
    </location>
</feature>
<evidence type="ECO:0000256" key="8">
    <source>
        <dbReference type="SAM" id="MobiDB-lite"/>
    </source>
</evidence>
<evidence type="ECO:0000313" key="12">
    <source>
        <dbReference type="EMBL" id="BAG69387.1"/>
    </source>
</evidence>
<accession>B5BSJ3</accession>
<feature type="domain" description="Ig-like" evidence="11">
    <location>
        <begin position="31"/>
        <end position="147"/>
    </location>
</feature>
<dbReference type="InterPro" id="IPR013106">
    <property type="entry name" value="Ig_V-set"/>
</dbReference>
<dbReference type="SUPFAM" id="SSF48726">
    <property type="entry name" value="Immunoglobulin"/>
    <property type="match status" value="1"/>
</dbReference>
<keyword evidence="6" id="KW-0393">Immunoglobulin domain</keyword>
<protein>
    <submittedName>
        <fullName evidence="12">BG antigen</fullName>
    </submittedName>
</protein>
<organism evidence="12">
    <name type="scientific">Gallus gallus</name>
    <name type="common">Chicken</name>
    <dbReference type="NCBI Taxonomy" id="9031"/>
    <lineage>
        <taxon>Eukaryota</taxon>
        <taxon>Metazoa</taxon>
        <taxon>Chordata</taxon>
        <taxon>Craniata</taxon>
        <taxon>Vertebrata</taxon>
        <taxon>Euteleostomi</taxon>
        <taxon>Archelosauria</taxon>
        <taxon>Archosauria</taxon>
        <taxon>Dinosauria</taxon>
        <taxon>Saurischia</taxon>
        <taxon>Theropoda</taxon>
        <taxon>Coelurosauria</taxon>
        <taxon>Aves</taxon>
        <taxon>Neognathae</taxon>
        <taxon>Galloanserae</taxon>
        <taxon>Galliformes</taxon>
        <taxon>Phasianidae</taxon>
        <taxon>Phasianinae</taxon>
        <taxon>Gallus</taxon>
    </lineage>
</organism>
<evidence type="ECO:0000256" key="1">
    <source>
        <dbReference type="ARBA" id="ARBA00004370"/>
    </source>
</evidence>
<dbReference type="InterPro" id="IPR050504">
    <property type="entry name" value="IgSF_BTN/MOG"/>
</dbReference>
<dbReference type="InterPro" id="IPR007110">
    <property type="entry name" value="Ig-like_dom"/>
</dbReference>
<keyword evidence="2 10" id="KW-0732">Signal</keyword>
<evidence type="ECO:0000256" key="9">
    <source>
        <dbReference type="SAM" id="Phobius"/>
    </source>
</evidence>